<dbReference type="Proteomes" id="UP000198859">
    <property type="component" value="Chromosome I"/>
</dbReference>
<sequence>METHAELRQVTAAVGMPLVTCRLVVAPDVVRTRLVARHADEAATDTAREVLRRIGW</sequence>
<dbReference type="AlphaFoldDB" id="A0A1H1NN01"/>
<name>A0A1H1NN01_9ACTN</name>
<gene>
    <name evidence="1" type="ORF">SAMN04488570_0914</name>
</gene>
<protein>
    <submittedName>
        <fullName evidence="1">Uncharacterized protein</fullName>
    </submittedName>
</protein>
<keyword evidence="2" id="KW-1185">Reference proteome</keyword>
<dbReference type="EMBL" id="LT629757">
    <property type="protein sequence ID" value="SDS00263.1"/>
    <property type="molecule type" value="Genomic_DNA"/>
</dbReference>
<accession>A0A1H1NN01</accession>
<reference evidence="2" key="1">
    <citation type="submission" date="2016-10" db="EMBL/GenBank/DDBJ databases">
        <authorList>
            <person name="Varghese N."/>
            <person name="Submissions S."/>
        </authorList>
    </citation>
    <scope>NUCLEOTIDE SEQUENCE [LARGE SCALE GENOMIC DNA]</scope>
    <source>
        <strain evidence="2">DSM 22127</strain>
    </source>
</reference>
<organism evidence="1 2">
    <name type="scientific">Nocardioides scoriae</name>
    <dbReference type="NCBI Taxonomy" id="642780"/>
    <lineage>
        <taxon>Bacteria</taxon>
        <taxon>Bacillati</taxon>
        <taxon>Actinomycetota</taxon>
        <taxon>Actinomycetes</taxon>
        <taxon>Propionibacteriales</taxon>
        <taxon>Nocardioidaceae</taxon>
        <taxon>Nocardioides</taxon>
    </lineage>
</organism>
<evidence type="ECO:0000313" key="1">
    <source>
        <dbReference type="EMBL" id="SDS00263.1"/>
    </source>
</evidence>
<evidence type="ECO:0000313" key="2">
    <source>
        <dbReference type="Proteomes" id="UP000198859"/>
    </source>
</evidence>
<proteinExistence type="predicted"/>